<dbReference type="AlphaFoldDB" id="A0A6A5UQA1"/>
<organism evidence="2 3">
    <name type="scientific">Bimuria novae-zelandiae CBS 107.79</name>
    <dbReference type="NCBI Taxonomy" id="1447943"/>
    <lineage>
        <taxon>Eukaryota</taxon>
        <taxon>Fungi</taxon>
        <taxon>Dikarya</taxon>
        <taxon>Ascomycota</taxon>
        <taxon>Pezizomycotina</taxon>
        <taxon>Dothideomycetes</taxon>
        <taxon>Pleosporomycetidae</taxon>
        <taxon>Pleosporales</taxon>
        <taxon>Massarineae</taxon>
        <taxon>Didymosphaeriaceae</taxon>
        <taxon>Bimuria</taxon>
    </lineage>
</organism>
<gene>
    <name evidence="2" type="ORF">BU23DRAFT_573688</name>
</gene>
<reference evidence="2" key="1">
    <citation type="journal article" date="2020" name="Stud. Mycol.">
        <title>101 Dothideomycetes genomes: a test case for predicting lifestyles and emergence of pathogens.</title>
        <authorList>
            <person name="Haridas S."/>
            <person name="Albert R."/>
            <person name="Binder M."/>
            <person name="Bloem J."/>
            <person name="Labutti K."/>
            <person name="Salamov A."/>
            <person name="Andreopoulos B."/>
            <person name="Baker S."/>
            <person name="Barry K."/>
            <person name="Bills G."/>
            <person name="Bluhm B."/>
            <person name="Cannon C."/>
            <person name="Castanera R."/>
            <person name="Culley D."/>
            <person name="Daum C."/>
            <person name="Ezra D."/>
            <person name="Gonzalez J."/>
            <person name="Henrissat B."/>
            <person name="Kuo A."/>
            <person name="Liang C."/>
            <person name="Lipzen A."/>
            <person name="Lutzoni F."/>
            <person name="Magnuson J."/>
            <person name="Mondo S."/>
            <person name="Nolan M."/>
            <person name="Ohm R."/>
            <person name="Pangilinan J."/>
            <person name="Park H.-J."/>
            <person name="Ramirez L."/>
            <person name="Alfaro M."/>
            <person name="Sun H."/>
            <person name="Tritt A."/>
            <person name="Yoshinaga Y."/>
            <person name="Zwiers L.-H."/>
            <person name="Turgeon B."/>
            <person name="Goodwin S."/>
            <person name="Spatafora J."/>
            <person name="Crous P."/>
            <person name="Grigoriev I."/>
        </authorList>
    </citation>
    <scope>NUCLEOTIDE SEQUENCE</scope>
    <source>
        <strain evidence="2">CBS 107.79</strain>
    </source>
</reference>
<protein>
    <submittedName>
        <fullName evidence="2">Uncharacterized protein</fullName>
    </submittedName>
</protein>
<dbReference type="Proteomes" id="UP000800036">
    <property type="component" value="Unassembled WGS sequence"/>
</dbReference>
<sequence>MSAATRSTLPTTQDLSPSCVFHIRGTTSPLPAPTNPATPSNGFALDPPSTTPLPAETNAEWLINYRALLDRLRAQRTTSPAHIAALYAICIDRIAAVVQYLEKRDADAAWAETRPYLRFSAEEDREMGAHAKFMLGVDAQKIWVMDALVGEEEGLDRGGGESEVMQRWRDAVCKMYARCSGTLRSEIDVSALAGTSGDEARSLEFSKRLVGGAVGKSMSIVLQLKPYGSWRYSVSCTPEGDVELEDTKRQMNMASMIIEENLLDWKSVESEDGQDSEIEDG</sequence>
<evidence type="ECO:0000313" key="3">
    <source>
        <dbReference type="Proteomes" id="UP000800036"/>
    </source>
</evidence>
<keyword evidence="3" id="KW-1185">Reference proteome</keyword>
<dbReference type="EMBL" id="ML976740">
    <property type="protein sequence ID" value="KAF1966868.1"/>
    <property type="molecule type" value="Genomic_DNA"/>
</dbReference>
<feature type="region of interest" description="Disordered" evidence="1">
    <location>
        <begin position="26"/>
        <end position="51"/>
    </location>
</feature>
<name>A0A6A5UQA1_9PLEO</name>
<evidence type="ECO:0000256" key="1">
    <source>
        <dbReference type="SAM" id="MobiDB-lite"/>
    </source>
</evidence>
<accession>A0A6A5UQA1</accession>
<proteinExistence type="predicted"/>
<evidence type="ECO:0000313" key="2">
    <source>
        <dbReference type="EMBL" id="KAF1966868.1"/>
    </source>
</evidence>